<reference evidence="8 9" key="1">
    <citation type="journal article" date="2016" name="Antonie Van Leeuwenhoek">
        <title>Dongia soli sp. nov., isolated from soil from Dokdo, Korea.</title>
        <authorList>
            <person name="Kim D.U."/>
            <person name="Lee H."/>
            <person name="Kim H."/>
            <person name="Kim S.G."/>
            <person name="Ka J.O."/>
        </authorList>
    </citation>
    <scope>NUCLEOTIDE SEQUENCE [LARGE SCALE GENOMIC DNA]</scope>
    <source>
        <strain evidence="8 9">D78</strain>
    </source>
</reference>
<feature type="transmembrane region" description="Helical" evidence="6">
    <location>
        <begin position="24"/>
        <end position="46"/>
    </location>
</feature>
<feature type="transmembrane region" description="Helical" evidence="6">
    <location>
        <begin position="377"/>
        <end position="399"/>
    </location>
</feature>
<name>A0ABU5EG38_9PROT</name>
<proteinExistence type="predicted"/>
<feature type="transmembrane region" description="Helical" evidence="6">
    <location>
        <begin position="315"/>
        <end position="339"/>
    </location>
</feature>
<dbReference type="Proteomes" id="UP001279642">
    <property type="component" value="Unassembled WGS sequence"/>
</dbReference>
<feature type="transmembrane region" description="Helical" evidence="6">
    <location>
        <begin position="120"/>
        <end position="141"/>
    </location>
</feature>
<dbReference type="InterPro" id="IPR011701">
    <property type="entry name" value="MFS"/>
</dbReference>
<evidence type="ECO:0000256" key="6">
    <source>
        <dbReference type="SAM" id="Phobius"/>
    </source>
</evidence>
<feature type="transmembrane region" description="Helical" evidence="6">
    <location>
        <begin position="261"/>
        <end position="279"/>
    </location>
</feature>
<evidence type="ECO:0000256" key="4">
    <source>
        <dbReference type="ARBA" id="ARBA00022989"/>
    </source>
</evidence>
<evidence type="ECO:0000256" key="1">
    <source>
        <dbReference type="ARBA" id="ARBA00004651"/>
    </source>
</evidence>
<accession>A0ABU5EG38</accession>
<keyword evidence="9" id="KW-1185">Reference proteome</keyword>
<evidence type="ECO:0000259" key="7">
    <source>
        <dbReference type="PROSITE" id="PS50850"/>
    </source>
</evidence>
<dbReference type="InterPro" id="IPR036259">
    <property type="entry name" value="MFS_trans_sf"/>
</dbReference>
<feature type="domain" description="Major facilitator superfamily (MFS) profile" evidence="7">
    <location>
        <begin position="29"/>
        <end position="402"/>
    </location>
</feature>
<dbReference type="InterPro" id="IPR020846">
    <property type="entry name" value="MFS_dom"/>
</dbReference>
<feature type="transmembrane region" description="Helical" evidence="6">
    <location>
        <begin position="181"/>
        <end position="203"/>
    </location>
</feature>
<feature type="transmembrane region" description="Helical" evidence="6">
    <location>
        <begin position="94"/>
        <end position="114"/>
    </location>
</feature>
<evidence type="ECO:0000256" key="3">
    <source>
        <dbReference type="ARBA" id="ARBA00022692"/>
    </source>
</evidence>
<dbReference type="CDD" id="cd17324">
    <property type="entry name" value="MFS_NepI_like"/>
    <property type="match status" value="1"/>
</dbReference>
<evidence type="ECO:0000256" key="5">
    <source>
        <dbReference type="ARBA" id="ARBA00023136"/>
    </source>
</evidence>
<dbReference type="InterPro" id="IPR050189">
    <property type="entry name" value="MFS_Efflux_Transporters"/>
</dbReference>
<comment type="subcellular location">
    <subcellularLocation>
        <location evidence="1">Cell membrane</location>
        <topology evidence="1">Multi-pass membrane protein</topology>
    </subcellularLocation>
</comment>
<protein>
    <submittedName>
        <fullName evidence="8">MFS transporter</fullName>
    </submittedName>
</protein>
<feature type="transmembrane region" description="Helical" evidence="6">
    <location>
        <begin position="351"/>
        <end position="371"/>
    </location>
</feature>
<dbReference type="RefSeq" id="WP_320510266.1">
    <property type="nucleotide sequence ID" value="NZ_JAXCLW010000008.1"/>
</dbReference>
<dbReference type="SUPFAM" id="SSF103473">
    <property type="entry name" value="MFS general substrate transporter"/>
    <property type="match status" value="1"/>
</dbReference>
<feature type="transmembrane region" description="Helical" evidence="6">
    <location>
        <begin position="291"/>
        <end position="309"/>
    </location>
</feature>
<dbReference type="PANTHER" id="PTHR43124">
    <property type="entry name" value="PURINE EFFLUX PUMP PBUE"/>
    <property type="match status" value="1"/>
</dbReference>
<dbReference type="EMBL" id="JAXCLW010000008">
    <property type="protein sequence ID" value="MDY0885192.1"/>
    <property type="molecule type" value="Genomic_DNA"/>
</dbReference>
<evidence type="ECO:0000313" key="8">
    <source>
        <dbReference type="EMBL" id="MDY0885192.1"/>
    </source>
</evidence>
<keyword evidence="3 6" id="KW-0812">Transmembrane</keyword>
<dbReference type="PANTHER" id="PTHR43124:SF3">
    <property type="entry name" value="CHLORAMPHENICOL EFFLUX PUMP RV0191"/>
    <property type="match status" value="1"/>
</dbReference>
<dbReference type="Pfam" id="PF07690">
    <property type="entry name" value="MFS_1"/>
    <property type="match status" value="1"/>
</dbReference>
<gene>
    <name evidence="8" type="ORF">SMD27_20290</name>
</gene>
<dbReference type="PROSITE" id="PS50850">
    <property type="entry name" value="MFS"/>
    <property type="match status" value="1"/>
</dbReference>
<keyword evidence="4 6" id="KW-1133">Transmembrane helix</keyword>
<comment type="caution">
    <text evidence="8">The sequence shown here is derived from an EMBL/GenBank/DDBJ whole genome shotgun (WGS) entry which is preliminary data.</text>
</comment>
<organism evidence="8 9">
    <name type="scientific">Dongia soli</name>
    <dbReference type="NCBI Taxonomy" id="600628"/>
    <lineage>
        <taxon>Bacteria</taxon>
        <taxon>Pseudomonadati</taxon>
        <taxon>Pseudomonadota</taxon>
        <taxon>Alphaproteobacteria</taxon>
        <taxon>Rhodospirillales</taxon>
        <taxon>Dongiaceae</taxon>
        <taxon>Dongia</taxon>
    </lineage>
</organism>
<keyword evidence="2" id="KW-1003">Cell membrane</keyword>
<sequence length="402" mass="41350">MSSDHAACLPSPHDDCRNTPRADIAAWAAVLSIAVGSFVMVTTEFLPIGLLTDIAAGLRVSDGTAGLMVTMPAAAAAIAAPTLIMLSGGLDRRYVLWALMGLLIVSNSVAALAPSFPVLLIGRVLLGICVGGFWSFATNIGRRLVPEVAGSRAVALVLAGISVGTVCGVPAGALIGDLFGWRAAFGLTAGFTALVLLSQILLLPPLPAQQAVGLRHLFAPLRWPMARIGYLVCIFLFIGQFAAYTYLKPLLQQVIGLAPDYIALLLLVYGLTGIVATFIGERATARSLGGAMIGITVILGLTVIAAPHATEGQLLITALVGLWGFAFGAIPVAITNWMFKAVPDNPEAGQGLLVSVVQVALSSGALVGGLLVDHAGIVNAMTAAGSLVLVGGLITALFARRF</sequence>
<keyword evidence="5 6" id="KW-0472">Membrane</keyword>
<feature type="transmembrane region" description="Helical" evidence="6">
    <location>
        <begin position="224"/>
        <end position="246"/>
    </location>
</feature>
<dbReference type="Gene3D" id="1.20.1250.20">
    <property type="entry name" value="MFS general substrate transporter like domains"/>
    <property type="match status" value="2"/>
</dbReference>
<feature type="transmembrane region" description="Helical" evidence="6">
    <location>
        <begin position="66"/>
        <end position="87"/>
    </location>
</feature>
<feature type="transmembrane region" description="Helical" evidence="6">
    <location>
        <begin position="153"/>
        <end position="175"/>
    </location>
</feature>
<evidence type="ECO:0000256" key="2">
    <source>
        <dbReference type="ARBA" id="ARBA00022475"/>
    </source>
</evidence>
<evidence type="ECO:0000313" key="9">
    <source>
        <dbReference type="Proteomes" id="UP001279642"/>
    </source>
</evidence>